<dbReference type="RefSeq" id="WP_153539028.1">
    <property type="nucleotide sequence ID" value="NZ_WEGH01000004.1"/>
</dbReference>
<keyword evidence="3" id="KW-1185">Reference proteome</keyword>
<dbReference type="Proteomes" id="UP000487268">
    <property type="component" value="Unassembled WGS sequence"/>
</dbReference>
<dbReference type="InterPro" id="IPR037401">
    <property type="entry name" value="SnoaL-like"/>
</dbReference>
<evidence type="ECO:0000313" key="2">
    <source>
        <dbReference type="EMBL" id="MQY08317.1"/>
    </source>
</evidence>
<dbReference type="AlphaFoldDB" id="A0A7K0C4D3"/>
<dbReference type="EMBL" id="WEGH01000004">
    <property type="protein sequence ID" value="MQY08317.1"/>
    <property type="molecule type" value="Genomic_DNA"/>
</dbReference>
<dbReference type="InterPro" id="IPR032710">
    <property type="entry name" value="NTF2-like_dom_sf"/>
</dbReference>
<protein>
    <submittedName>
        <fullName evidence="2">Steroid Delta-isomerase</fullName>
        <ecNumber evidence="2">5.3.3.1</ecNumber>
    </submittedName>
</protein>
<name>A0A7K0C4D3_9ACTN</name>
<accession>A0A7K0C4D3</accession>
<organism evidence="2 3">
    <name type="scientific">Actinomadura macrotermitis</name>
    <dbReference type="NCBI Taxonomy" id="2585200"/>
    <lineage>
        <taxon>Bacteria</taxon>
        <taxon>Bacillati</taxon>
        <taxon>Actinomycetota</taxon>
        <taxon>Actinomycetes</taxon>
        <taxon>Streptosporangiales</taxon>
        <taxon>Thermomonosporaceae</taxon>
        <taxon>Actinomadura</taxon>
    </lineage>
</organism>
<dbReference type="Pfam" id="PF12680">
    <property type="entry name" value="SnoaL_2"/>
    <property type="match status" value="1"/>
</dbReference>
<gene>
    <name evidence="2" type="primary">ksi</name>
    <name evidence="2" type="ORF">ACRB68_64240</name>
</gene>
<dbReference type="GO" id="GO:0004769">
    <property type="term" value="F:steroid Delta-isomerase activity"/>
    <property type="evidence" value="ECO:0007669"/>
    <property type="project" value="UniProtKB-EC"/>
</dbReference>
<dbReference type="OrthoDB" id="4942966at2"/>
<evidence type="ECO:0000259" key="1">
    <source>
        <dbReference type="Pfam" id="PF12680"/>
    </source>
</evidence>
<comment type="caution">
    <text evidence="2">The sequence shown here is derived from an EMBL/GenBank/DDBJ whole genome shotgun (WGS) entry which is preliminary data.</text>
</comment>
<feature type="domain" description="SnoaL-like" evidence="1">
    <location>
        <begin position="11"/>
        <end position="109"/>
    </location>
</feature>
<sequence>MPDHVHMKNVLRRYVELFNAGDPAAVADLYADDAVIEDPVGKPPVTGRAAIEEFYTAAMSSGVRLALVGEPRASYADRAAMAFTARLPGLLIEGIEVMTFDEDGRVARMEAFWGPDDFGHPTGE</sequence>
<reference evidence="2 3" key="1">
    <citation type="submission" date="2019-10" db="EMBL/GenBank/DDBJ databases">
        <title>Actinomadura rubteroloni sp. nov. and Actinomadura macrotermitis sp. nov., isolated from the gut of fungus growing-termite Macrotermes natalensis.</title>
        <authorList>
            <person name="Benndorf R."/>
            <person name="Martin K."/>
            <person name="Kuefner M."/>
            <person name="De Beer W."/>
            <person name="Kaster A.-K."/>
            <person name="Vollmers J."/>
            <person name="Poulsen M."/>
            <person name="Beemelmanns C."/>
        </authorList>
    </citation>
    <scope>NUCLEOTIDE SEQUENCE [LARGE SCALE GENOMIC DNA]</scope>
    <source>
        <strain evidence="2 3">RB68</strain>
    </source>
</reference>
<dbReference type="Gene3D" id="3.10.450.50">
    <property type="match status" value="1"/>
</dbReference>
<dbReference type="EC" id="5.3.3.1" evidence="2"/>
<keyword evidence="2" id="KW-0413">Isomerase</keyword>
<evidence type="ECO:0000313" key="3">
    <source>
        <dbReference type="Proteomes" id="UP000487268"/>
    </source>
</evidence>
<proteinExistence type="predicted"/>
<dbReference type="SUPFAM" id="SSF54427">
    <property type="entry name" value="NTF2-like"/>
    <property type="match status" value="1"/>
</dbReference>